<evidence type="ECO:0000256" key="2">
    <source>
        <dbReference type="SAM" id="SignalP"/>
    </source>
</evidence>
<proteinExistence type="predicted"/>
<gene>
    <name evidence="3" type="ORF">NSCI0253_LOCUS47104</name>
</gene>
<keyword evidence="1" id="KW-0472">Membrane</keyword>
<reference evidence="3" key="1">
    <citation type="submission" date="2021-01" db="EMBL/GenBank/DDBJ databases">
        <authorList>
            <person name="Corre E."/>
            <person name="Pelletier E."/>
            <person name="Niang G."/>
            <person name="Scheremetjew M."/>
            <person name="Finn R."/>
            <person name="Kale V."/>
            <person name="Holt S."/>
            <person name="Cochrane G."/>
            <person name="Meng A."/>
            <person name="Brown T."/>
            <person name="Cohen L."/>
        </authorList>
    </citation>
    <scope>NUCLEOTIDE SEQUENCE</scope>
</reference>
<keyword evidence="1" id="KW-1133">Transmembrane helix</keyword>
<accession>A0A7S1B2C4</accession>
<organism evidence="3">
    <name type="scientific">Noctiluca scintillans</name>
    <name type="common">Sea sparkle</name>
    <name type="synonym">Red tide dinoflagellate</name>
    <dbReference type="NCBI Taxonomy" id="2966"/>
    <lineage>
        <taxon>Eukaryota</taxon>
        <taxon>Sar</taxon>
        <taxon>Alveolata</taxon>
        <taxon>Dinophyceae</taxon>
        <taxon>Noctilucales</taxon>
        <taxon>Noctilucaceae</taxon>
        <taxon>Noctiluca</taxon>
    </lineage>
</organism>
<keyword evidence="1" id="KW-0812">Transmembrane</keyword>
<dbReference type="EMBL" id="HBFQ01066301">
    <property type="protein sequence ID" value="CAD8872747.1"/>
    <property type="molecule type" value="Transcribed_RNA"/>
</dbReference>
<dbReference type="AlphaFoldDB" id="A0A7S1B2C4"/>
<feature type="chain" id="PRO_5031118276" description="Membrane magnesium transporter" evidence="2">
    <location>
        <begin position="22"/>
        <end position="105"/>
    </location>
</feature>
<protein>
    <recommendedName>
        <fullName evidence="4">Membrane magnesium transporter</fullName>
    </recommendedName>
</protein>
<evidence type="ECO:0000313" key="3">
    <source>
        <dbReference type="EMBL" id="CAD8872747.1"/>
    </source>
</evidence>
<keyword evidence="2" id="KW-0732">Signal</keyword>
<sequence length="105" mass="11701">MGMQLWSVALGVGCLLHAGVSMVHEKKLTMSDDVFTSQALIEVVLGAVMCLWGVIGDFKPIRIGDSKKPRWETLHARPDFHNYHTRARHLVPLIQGSFPRPPNAN</sequence>
<name>A0A7S1B2C4_NOCSC</name>
<feature type="transmembrane region" description="Helical" evidence="1">
    <location>
        <begin position="39"/>
        <end position="58"/>
    </location>
</feature>
<evidence type="ECO:0000256" key="1">
    <source>
        <dbReference type="SAM" id="Phobius"/>
    </source>
</evidence>
<feature type="signal peptide" evidence="2">
    <location>
        <begin position="1"/>
        <end position="21"/>
    </location>
</feature>
<evidence type="ECO:0008006" key="4">
    <source>
        <dbReference type="Google" id="ProtNLM"/>
    </source>
</evidence>